<keyword evidence="2" id="KW-1185">Reference proteome</keyword>
<dbReference type="EMBL" id="LAJY01000245">
    <property type="protein sequence ID" value="KJV09621.1"/>
    <property type="molecule type" value="Genomic_DNA"/>
</dbReference>
<organism evidence="1 2">
    <name type="scientific">Elstera litoralis</name>
    <dbReference type="NCBI Taxonomy" id="552518"/>
    <lineage>
        <taxon>Bacteria</taxon>
        <taxon>Pseudomonadati</taxon>
        <taxon>Pseudomonadota</taxon>
        <taxon>Alphaproteobacteria</taxon>
        <taxon>Rhodospirillales</taxon>
        <taxon>Rhodospirillaceae</taxon>
        <taxon>Elstera</taxon>
    </lineage>
</organism>
<evidence type="ECO:0000313" key="2">
    <source>
        <dbReference type="Proteomes" id="UP000033774"/>
    </source>
</evidence>
<reference evidence="1 2" key="1">
    <citation type="submission" date="2015-03" db="EMBL/GenBank/DDBJ databases">
        <title>Draft genome sequence of Elstera litoralis.</title>
        <authorList>
            <person name="Rahalkar M.C."/>
            <person name="Dhakephalkar P.K."/>
            <person name="Pore S.D."/>
            <person name="Arora P."/>
            <person name="Kapse N.G."/>
            <person name="Pandit P.S."/>
        </authorList>
    </citation>
    <scope>NUCLEOTIDE SEQUENCE [LARGE SCALE GENOMIC DNA]</scope>
    <source>
        <strain evidence="1 2">Dia-1</strain>
    </source>
</reference>
<proteinExistence type="predicted"/>
<name>A0A0F3ISE9_9PROT</name>
<dbReference type="OrthoDB" id="5514779at2"/>
<dbReference type="RefSeq" id="WP_045775764.1">
    <property type="nucleotide sequence ID" value="NZ_LAJY01000245.1"/>
</dbReference>
<sequence length="359" mass="38577">MPKVLVFAEDPGAANYALPLLAPLGAALWTAPALLPYLDARGVQPAQVIAGASAELPADTELLLIGTSENLQTAAHDLVRQAKARGIPSVGMIDFPANAAARFRGESSEPLAHAPDWLLVTDDGTARHYEELGFPAEKIGRVGHPHFDTVLALREKLELEGVAAVRRRLLPEVPEGQKLVVFLSEISGGLDPQQYRWSPDYSLDGRGGRDDRTGIVVEAFLDVSATLDPRPYRLLRLHPKNTREEFGPLLDEFDGISQAGTPLEMVFACDLVCGMTTMLLYEAALLGRPTLAILPRAAEGAWLPTIASGITPAAITRPALSRMLPALLNTAQGNDLRPEASLPRALDFLQSISSLGDRP</sequence>
<accession>A0A0F3ISE9</accession>
<dbReference type="Proteomes" id="UP000033774">
    <property type="component" value="Unassembled WGS sequence"/>
</dbReference>
<comment type="caution">
    <text evidence="1">The sequence shown here is derived from an EMBL/GenBank/DDBJ whole genome shotgun (WGS) entry which is preliminary data.</text>
</comment>
<evidence type="ECO:0000313" key="1">
    <source>
        <dbReference type="EMBL" id="KJV09621.1"/>
    </source>
</evidence>
<protein>
    <recommendedName>
        <fullName evidence="3">UDP-N-acetylglucosamine 2-epimerase domain-containing protein</fullName>
    </recommendedName>
</protein>
<evidence type="ECO:0008006" key="3">
    <source>
        <dbReference type="Google" id="ProtNLM"/>
    </source>
</evidence>
<gene>
    <name evidence="1" type="ORF">VZ95_10325</name>
</gene>
<dbReference type="SUPFAM" id="SSF53756">
    <property type="entry name" value="UDP-Glycosyltransferase/glycogen phosphorylase"/>
    <property type="match status" value="1"/>
</dbReference>
<dbReference type="AlphaFoldDB" id="A0A0F3ISE9"/>